<evidence type="ECO:0000313" key="2">
    <source>
        <dbReference type="Proteomes" id="UP000018849"/>
    </source>
</evidence>
<reference evidence="1 2" key="1">
    <citation type="journal article" date="2013" name="PLoS Pathog.">
        <title>Genomic analysis of the Kiwifruit pathogen Pseudomonas syringae pv. actinidiae provides insight into the origins of an emergent plant disease.</title>
        <authorList>
            <person name="McCann H.C."/>
            <person name="Rikkerink E.H."/>
            <person name="Bertels F."/>
            <person name="Fiers M."/>
            <person name="Lu A."/>
            <person name="Rees-George J."/>
            <person name="Andersen M.T."/>
            <person name="Gleave A.P."/>
            <person name="Haubold B."/>
            <person name="Wohlers M.W."/>
            <person name="Guttman D.S."/>
            <person name="Wang P.W."/>
            <person name="Straub C."/>
            <person name="Vanneste J.L."/>
            <person name="Rainey P.B."/>
            <person name="Templeton M.D."/>
        </authorList>
    </citation>
    <scope>NUCLEOTIDE SEQUENCE [LARGE SCALE GENOMIC DNA]</scope>
    <source>
        <strain evidence="1 2">ICMP 19096</strain>
    </source>
</reference>
<evidence type="ECO:0000313" key="1">
    <source>
        <dbReference type="EMBL" id="EPN52057.1"/>
    </source>
</evidence>
<dbReference type="Proteomes" id="UP000018849">
    <property type="component" value="Unassembled WGS sequence"/>
</dbReference>
<organism evidence="1 2">
    <name type="scientific">Pseudomonas syringae pv. actinidiae ICMP 19096</name>
    <dbReference type="NCBI Taxonomy" id="1194405"/>
    <lineage>
        <taxon>Bacteria</taxon>
        <taxon>Pseudomonadati</taxon>
        <taxon>Pseudomonadota</taxon>
        <taxon>Gammaproteobacteria</taxon>
        <taxon>Pseudomonadales</taxon>
        <taxon>Pseudomonadaceae</taxon>
        <taxon>Pseudomonas</taxon>
        <taxon>Pseudomonas syringae</taxon>
    </lineage>
</organism>
<comment type="caution">
    <text evidence="1">The sequence shown here is derived from an EMBL/GenBank/DDBJ whole genome shotgun (WGS) entry which is preliminary data.</text>
</comment>
<feature type="non-terminal residue" evidence="1">
    <location>
        <position position="1"/>
    </location>
</feature>
<proteinExistence type="predicted"/>
<dbReference type="AlphaFoldDB" id="A0A656JTH1"/>
<sequence>GGHFERGEHAPAQILRQLDGRVFAQQQYGKELIPCRDGLKKPLQAARSADADFLRQENSG</sequence>
<accession>A0A656JTH1</accession>
<name>A0A656JTH1_PSESF</name>
<protein>
    <submittedName>
        <fullName evidence="1">Uncharacterized protein</fullName>
    </submittedName>
</protein>
<dbReference type="EMBL" id="AOKF01002275">
    <property type="protein sequence ID" value="EPN52057.1"/>
    <property type="molecule type" value="Genomic_DNA"/>
</dbReference>
<gene>
    <name evidence="1" type="ORF">A245_26503</name>
</gene>